<dbReference type="GO" id="GO:1903037">
    <property type="term" value="P:regulation of leukocyte cell-cell adhesion"/>
    <property type="evidence" value="ECO:0007669"/>
    <property type="project" value="UniProtKB-ARBA"/>
</dbReference>
<dbReference type="CDD" id="cd13733">
    <property type="entry name" value="SPRY_PRY_C-I_1"/>
    <property type="match status" value="1"/>
</dbReference>
<protein>
    <submittedName>
        <fullName evidence="15">Butyrophilin subfamily 1 member A1-like</fullName>
    </submittedName>
</protein>
<feature type="signal peptide" evidence="11">
    <location>
        <begin position="1"/>
        <end position="18"/>
    </location>
</feature>
<dbReference type="OrthoDB" id="10055806at2759"/>
<dbReference type="InterPro" id="IPR013320">
    <property type="entry name" value="ConA-like_dom_sf"/>
</dbReference>
<dbReference type="SUPFAM" id="SSF48726">
    <property type="entry name" value="Immunoglobulin"/>
    <property type="match status" value="2"/>
</dbReference>
<organism evidence="14 15">
    <name type="scientific">Chanos chanos</name>
    <name type="common">Milkfish</name>
    <name type="synonym">Mugil chanos</name>
    <dbReference type="NCBI Taxonomy" id="29144"/>
    <lineage>
        <taxon>Eukaryota</taxon>
        <taxon>Metazoa</taxon>
        <taxon>Chordata</taxon>
        <taxon>Craniata</taxon>
        <taxon>Vertebrata</taxon>
        <taxon>Euteleostomi</taxon>
        <taxon>Actinopterygii</taxon>
        <taxon>Neopterygii</taxon>
        <taxon>Teleostei</taxon>
        <taxon>Ostariophysi</taxon>
        <taxon>Gonorynchiformes</taxon>
        <taxon>Chanidae</taxon>
        <taxon>Chanos</taxon>
    </lineage>
</organism>
<dbReference type="InParanoid" id="A0A6J2VMU9"/>
<dbReference type="FunFam" id="2.60.40.10:FF:000142">
    <property type="entry name" value="V-set domain-containing T-cell activation inhibitor 1"/>
    <property type="match status" value="1"/>
</dbReference>
<evidence type="ECO:0000256" key="8">
    <source>
        <dbReference type="ARBA" id="ARBA00023180"/>
    </source>
</evidence>
<evidence type="ECO:0000256" key="2">
    <source>
        <dbReference type="ARBA" id="ARBA00007591"/>
    </source>
</evidence>
<reference evidence="15" key="1">
    <citation type="submission" date="2025-08" db="UniProtKB">
        <authorList>
            <consortium name="RefSeq"/>
        </authorList>
    </citation>
    <scope>IDENTIFICATION</scope>
</reference>
<dbReference type="InterPro" id="IPR043136">
    <property type="entry name" value="B30.2/SPRY_sf"/>
</dbReference>
<evidence type="ECO:0000313" key="14">
    <source>
        <dbReference type="Proteomes" id="UP000504632"/>
    </source>
</evidence>
<name>A0A6J2VMU9_CHACN</name>
<dbReference type="FunFam" id="2.60.120.920:FF:000004">
    <property type="entry name" value="Butyrophilin subfamily 1 member A1"/>
    <property type="match status" value="1"/>
</dbReference>
<dbReference type="InterPro" id="IPR053896">
    <property type="entry name" value="BTN3A2-like_Ig-C"/>
</dbReference>
<evidence type="ECO:0000256" key="4">
    <source>
        <dbReference type="ARBA" id="ARBA00022729"/>
    </source>
</evidence>
<evidence type="ECO:0000256" key="7">
    <source>
        <dbReference type="ARBA" id="ARBA00023157"/>
    </source>
</evidence>
<dbReference type="FunFam" id="2.60.40.10:FF:000088">
    <property type="entry name" value="Butyrophilin subfamily 1 member A1"/>
    <property type="match status" value="1"/>
</dbReference>
<evidence type="ECO:0000256" key="6">
    <source>
        <dbReference type="ARBA" id="ARBA00023136"/>
    </source>
</evidence>
<feature type="domain" description="Ig-like" evidence="13">
    <location>
        <begin position="141"/>
        <end position="227"/>
    </location>
</feature>
<comment type="similarity">
    <text evidence="10">Belongs to the SKINT family.</text>
</comment>
<feature type="domain" description="B30.2/SPRY" evidence="12">
    <location>
        <begin position="210"/>
        <end position="404"/>
    </location>
</feature>
<evidence type="ECO:0000256" key="11">
    <source>
        <dbReference type="SAM" id="SignalP"/>
    </source>
</evidence>
<dbReference type="InterPro" id="IPR001870">
    <property type="entry name" value="B30.2/SPRY"/>
</dbReference>
<dbReference type="Pfam" id="PF00622">
    <property type="entry name" value="SPRY"/>
    <property type="match status" value="1"/>
</dbReference>
<dbReference type="SMART" id="SM00589">
    <property type="entry name" value="PRY"/>
    <property type="match status" value="1"/>
</dbReference>
<dbReference type="GO" id="GO:0001817">
    <property type="term" value="P:regulation of cytokine production"/>
    <property type="evidence" value="ECO:0007669"/>
    <property type="project" value="TreeGrafter"/>
</dbReference>
<dbReference type="InterPro" id="IPR006574">
    <property type="entry name" value="PRY"/>
</dbReference>
<evidence type="ECO:0000256" key="10">
    <source>
        <dbReference type="ARBA" id="ARBA00038221"/>
    </source>
</evidence>
<evidence type="ECO:0000259" key="12">
    <source>
        <dbReference type="PROSITE" id="PS50188"/>
    </source>
</evidence>
<keyword evidence="5" id="KW-1133">Transmembrane helix</keyword>
<dbReference type="InterPro" id="IPR036179">
    <property type="entry name" value="Ig-like_dom_sf"/>
</dbReference>
<dbReference type="InterPro" id="IPR003877">
    <property type="entry name" value="SPRY_dom"/>
</dbReference>
<dbReference type="InterPro" id="IPR003599">
    <property type="entry name" value="Ig_sub"/>
</dbReference>
<dbReference type="Gene3D" id="2.60.120.920">
    <property type="match status" value="1"/>
</dbReference>
<dbReference type="Gene3D" id="2.60.40.10">
    <property type="entry name" value="Immunoglobulins"/>
    <property type="match status" value="2"/>
</dbReference>
<dbReference type="PANTHER" id="PTHR24100:SF151">
    <property type="entry name" value="ICOS LIGAND"/>
    <property type="match status" value="1"/>
</dbReference>
<dbReference type="PROSITE" id="PS50835">
    <property type="entry name" value="IG_LIKE"/>
    <property type="match status" value="2"/>
</dbReference>
<evidence type="ECO:0000256" key="9">
    <source>
        <dbReference type="ARBA" id="ARBA00023319"/>
    </source>
</evidence>
<dbReference type="PRINTS" id="PR01407">
    <property type="entry name" value="BUTYPHLNCDUF"/>
</dbReference>
<keyword evidence="14" id="KW-1185">Reference proteome</keyword>
<dbReference type="Pfam" id="PF22705">
    <property type="entry name" value="C2-set_3"/>
    <property type="match status" value="1"/>
</dbReference>
<dbReference type="GO" id="GO:0042110">
    <property type="term" value="P:T cell activation"/>
    <property type="evidence" value="ECO:0007669"/>
    <property type="project" value="UniProtKB-ARBA"/>
</dbReference>
<dbReference type="InterPro" id="IPR013783">
    <property type="entry name" value="Ig-like_fold"/>
</dbReference>
<dbReference type="SMART" id="SM00406">
    <property type="entry name" value="IGv"/>
    <property type="match status" value="1"/>
</dbReference>
<dbReference type="RefSeq" id="XP_030632536.1">
    <property type="nucleotide sequence ID" value="XM_030776676.1"/>
</dbReference>
<keyword evidence="6" id="KW-0472">Membrane</keyword>
<dbReference type="Proteomes" id="UP000504632">
    <property type="component" value="Chromosome 6"/>
</dbReference>
<gene>
    <name evidence="15" type="primary">LOC115813975</name>
</gene>
<dbReference type="InterPro" id="IPR013106">
    <property type="entry name" value="Ig_V-set"/>
</dbReference>
<dbReference type="GO" id="GO:0005102">
    <property type="term" value="F:signaling receptor binding"/>
    <property type="evidence" value="ECO:0007669"/>
    <property type="project" value="TreeGrafter"/>
</dbReference>
<comment type="similarity">
    <text evidence="2">Belongs to the immunoglobulin superfamily. BTN/MOG family.</text>
</comment>
<dbReference type="GO" id="GO:0050852">
    <property type="term" value="P:T cell receptor signaling pathway"/>
    <property type="evidence" value="ECO:0007669"/>
    <property type="project" value="TreeGrafter"/>
</dbReference>
<dbReference type="InterPro" id="IPR007110">
    <property type="entry name" value="Ig-like_dom"/>
</dbReference>
<dbReference type="GO" id="GO:0009897">
    <property type="term" value="C:external side of plasma membrane"/>
    <property type="evidence" value="ECO:0007669"/>
    <property type="project" value="TreeGrafter"/>
</dbReference>
<dbReference type="GeneID" id="115813975"/>
<keyword evidence="8" id="KW-0325">Glycoprotein</keyword>
<sequence>MRMIHMILFLHFATLSRSDQFEVVGPVGRLVAVAGEDLVLPCSLKPSISAVDMKVQWSRLHGSDTLVHLYTEHEDRNENQIQSYRGRTALFKEELQKGNTSLKLSRVRVSDEGEYKCFVRSLSWYDDVTTEVRIEAVGTHPVISMEGYDHSGRLSLLCETKGWHPQPEVLWLDSEGEILPAENTETDRDTEGFCVKQRVIVQDSNTNRFFCRVIMRDHMMETEIFIQMDVTLDPDTAHPILILSDDGKEVRRGDRRQNLLDNPERFDTWRNVLGKEGFSSGRFYYEVKVGGKEWDLGVTGESSQRKGNMSLQPEYRYWTICLRNGDEYWANDSPSVRLSLKHNPQRVGVFVDYEEGLVSFDDVEASSHIYSFTGQSFTEKLYPFFGPEVKNKGEISAPQVISPVS</sequence>
<dbReference type="Pfam" id="PF13765">
    <property type="entry name" value="PRY"/>
    <property type="match status" value="1"/>
</dbReference>
<keyword evidence="7" id="KW-1015">Disulfide bond</keyword>
<dbReference type="SMART" id="SM00409">
    <property type="entry name" value="IG"/>
    <property type="match status" value="1"/>
</dbReference>
<accession>A0A6J2VMU9</accession>
<dbReference type="AlphaFoldDB" id="A0A6J2VMU9"/>
<dbReference type="SMART" id="SM00449">
    <property type="entry name" value="SPRY"/>
    <property type="match status" value="1"/>
</dbReference>
<dbReference type="PROSITE" id="PS50188">
    <property type="entry name" value="B302_SPRY"/>
    <property type="match status" value="1"/>
</dbReference>
<evidence type="ECO:0000256" key="3">
    <source>
        <dbReference type="ARBA" id="ARBA00022692"/>
    </source>
</evidence>
<evidence type="ECO:0000256" key="1">
    <source>
        <dbReference type="ARBA" id="ARBA00004479"/>
    </source>
</evidence>
<feature type="domain" description="Ig-like" evidence="13">
    <location>
        <begin position="35"/>
        <end position="135"/>
    </location>
</feature>
<keyword evidence="9" id="KW-0393">Immunoglobulin domain</keyword>
<evidence type="ECO:0000313" key="15">
    <source>
        <dbReference type="RefSeq" id="XP_030632536.1"/>
    </source>
</evidence>
<feature type="chain" id="PRO_5026840007" evidence="11">
    <location>
        <begin position="19"/>
        <end position="405"/>
    </location>
</feature>
<dbReference type="PANTHER" id="PTHR24100">
    <property type="entry name" value="BUTYROPHILIN"/>
    <property type="match status" value="1"/>
</dbReference>
<dbReference type="GO" id="GO:0050863">
    <property type="term" value="P:regulation of T cell activation"/>
    <property type="evidence" value="ECO:0007669"/>
    <property type="project" value="UniProtKB-ARBA"/>
</dbReference>
<keyword evidence="4 11" id="KW-0732">Signal</keyword>
<evidence type="ECO:0000256" key="5">
    <source>
        <dbReference type="ARBA" id="ARBA00022989"/>
    </source>
</evidence>
<dbReference type="InterPro" id="IPR050504">
    <property type="entry name" value="IgSF_BTN/MOG"/>
</dbReference>
<proteinExistence type="inferred from homology"/>
<comment type="subcellular location">
    <subcellularLocation>
        <location evidence="1">Membrane</location>
        <topology evidence="1">Single-pass type I membrane protein</topology>
    </subcellularLocation>
</comment>
<dbReference type="SUPFAM" id="SSF49899">
    <property type="entry name" value="Concanavalin A-like lectins/glucanases"/>
    <property type="match status" value="1"/>
</dbReference>
<dbReference type="Pfam" id="PF07686">
    <property type="entry name" value="V-set"/>
    <property type="match status" value="1"/>
</dbReference>
<keyword evidence="3" id="KW-0812">Transmembrane</keyword>
<evidence type="ECO:0000259" key="13">
    <source>
        <dbReference type="PROSITE" id="PS50835"/>
    </source>
</evidence>
<dbReference type="InterPro" id="IPR003879">
    <property type="entry name" value="Butyrophylin_SPRY"/>
</dbReference>